<protein>
    <submittedName>
        <fullName evidence="2">Uncharacterized protein</fullName>
    </submittedName>
</protein>
<evidence type="ECO:0000256" key="1">
    <source>
        <dbReference type="SAM" id="MobiDB-lite"/>
    </source>
</evidence>
<evidence type="ECO:0000313" key="3">
    <source>
        <dbReference type="Proteomes" id="UP000187283"/>
    </source>
</evidence>
<evidence type="ECO:0000313" key="2">
    <source>
        <dbReference type="EMBL" id="OMJ26573.1"/>
    </source>
</evidence>
<dbReference type="EMBL" id="LSSN01000004">
    <property type="protein sequence ID" value="OMJ26573.1"/>
    <property type="molecule type" value="Genomic_DNA"/>
</dbReference>
<gene>
    <name evidence="2" type="ORF">AYI70_g54</name>
</gene>
<sequence>MEWVSRQDCEYKLSSQSISAIKNMHSEPSGRHFKTNEYLFTKDAMECIVKFRQDGRHGWIIKKPFPTKHAKITPGNRTDSTKTTAEALEVDSMCRKNRAEAQN</sequence>
<dbReference type="AlphaFoldDB" id="A0A1R1YI71"/>
<feature type="compositionally biased region" description="Polar residues" evidence="1">
    <location>
        <begin position="75"/>
        <end position="84"/>
    </location>
</feature>
<feature type="compositionally biased region" description="Basic and acidic residues" evidence="1">
    <location>
        <begin position="92"/>
        <end position="103"/>
    </location>
</feature>
<comment type="caution">
    <text evidence="2">The sequence shown here is derived from an EMBL/GenBank/DDBJ whole genome shotgun (WGS) entry which is preliminary data.</text>
</comment>
<proteinExistence type="predicted"/>
<dbReference type="Proteomes" id="UP000187283">
    <property type="component" value="Unassembled WGS sequence"/>
</dbReference>
<name>A0A1R1YI71_9FUNG</name>
<feature type="region of interest" description="Disordered" evidence="1">
    <location>
        <begin position="70"/>
        <end position="103"/>
    </location>
</feature>
<keyword evidence="3" id="KW-1185">Reference proteome</keyword>
<accession>A0A1R1YI71</accession>
<organism evidence="2 3">
    <name type="scientific">Smittium culicis</name>
    <dbReference type="NCBI Taxonomy" id="133412"/>
    <lineage>
        <taxon>Eukaryota</taxon>
        <taxon>Fungi</taxon>
        <taxon>Fungi incertae sedis</taxon>
        <taxon>Zoopagomycota</taxon>
        <taxon>Kickxellomycotina</taxon>
        <taxon>Harpellomycetes</taxon>
        <taxon>Harpellales</taxon>
        <taxon>Legeriomycetaceae</taxon>
        <taxon>Smittium</taxon>
    </lineage>
</organism>
<reference evidence="2 3" key="1">
    <citation type="submission" date="2017-01" db="EMBL/GenBank/DDBJ databases">
        <authorList>
            <person name="Mah S.A."/>
            <person name="Swanson W.J."/>
            <person name="Moy G.W."/>
            <person name="Vacquier V.D."/>
        </authorList>
    </citation>
    <scope>NUCLEOTIDE SEQUENCE [LARGE SCALE GENOMIC DNA]</scope>
    <source>
        <strain evidence="2 3">GSMNP</strain>
    </source>
</reference>